<accession>A0ABD0M3Q7</accession>
<dbReference type="EMBL" id="JACVVK020000007">
    <property type="protein sequence ID" value="KAK7506272.1"/>
    <property type="molecule type" value="Genomic_DNA"/>
</dbReference>
<keyword evidence="5" id="KW-0560">Oxidoreductase</keyword>
<evidence type="ECO:0000256" key="2">
    <source>
        <dbReference type="ARBA" id="ARBA00009295"/>
    </source>
</evidence>
<keyword evidence="12" id="KW-1185">Reference proteome</keyword>
<comment type="subcellular location">
    <subcellularLocation>
        <location evidence="1">Membrane</location>
        <topology evidence="1">Multi-pass membrane protein</topology>
    </subcellularLocation>
</comment>
<sequence>MGRGGNGDTRHSAPLTAEEVKRHNKPDDKWLLIDGKVYDITSFAKRHPGGAKVISHYAGEDATDAWVAFHGDKEFVSKHLKSIYIGDVADYKPSTIQEDFRELRALVEKKGLLKPDPVFFISHFVSLFVMEALAVWVFWQFGTGWLPYLAAMLLFVSAQAQAGWSQHDYGHHSVFKSTRVNHWFHHITIGFLKGASSHWWNFRHFQHHAKPNKIKKDPDVHMAYLFLLGDEMAKDWGSKHRGFMPYNWQHSYFFLLGPPLLLPIYFHYEVIHFCIKRRDYLDFFLAIVFFTRIYWMFGSFLGGWGTFAFYMISRAIESHWFVWCTQMSHLPNDIKRDAKDEDWLNLQLRTTNNVTSTPFFDWFSGHLNYQIEHHLFPTMPRHNFRKVAPLVKSLCEKHGVNYRCKTVYTAFADIVR</sequence>
<protein>
    <recommendedName>
        <fullName evidence="10">Cytochrome b5 heme-binding domain-containing protein</fullName>
    </recommendedName>
</protein>
<evidence type="ECO:0000256" key="4">
    <source>
        <dbReference type="ARBA" id="ARBA00022989"/>
    </source>
</evidence>
<dbReference type="PANTHER" id="PTHR19353:SF88">
    <property type="entry name" value="DELTA(5) FATTY ACID DESATURASE FAT-4"/>
    <property type="match status" value="1"/>
</dbReference>
<dbReference type="Pfam" id="PF00487">
    <property type="entry name" value="FA_desaturase"/>
    <property type="match status" value="1"/>
</dbReference>
<organism evidence="11 12">
    <name type="scientific">Batillaria attramentaria</name>
    <dbReference type="NCBI Taxonomy" id="370345"/>
    <lineage>
        <taxon>Eukaryota</taxon>
        <taxon>Metazoa</taxon>
        <taxon>Spiralia</taxon>
        <taxon>Lophotrochozoa</taxon>
        <taxon>Mollusca</taxon>
        <taxon>Gastropoda</taxon>
        <taxon>Caenogastropoda</taxon>
        <taxon>Sorbeoconcha</taxon>
        <taxon>Cerithioidea</taxon>
        <taxon>Batillariidae</taxon>
        <taxon>Batillaria</taxon>
    </lineage>
</organism>
<dbReference type="PANTHER" id="PTHR19353">
    <property type="entry name" value="FATTY ACID DESATURASE 2"/>
    <property type="match status" value="1"/>
</dbReference>
<dbReference type="GO" id="GO:0016491">
    <property type="term" value="F:oxidoreductase activity"/>
    <property type="evidence" value="ECO:0007669"/>
    <property type="project" value="UniProtKB-KW"/>
</dbReference>
<evidence type="ECO:0000256" key="9">
    <source>
        <dbReference type="SAM" id="Phobius"/>
    </source>
</evidence>
<dbReference type="Pfam" id="PF00173">
    <property type="entry name" value="Cyt-b5"/>
    <property type="match status" value="1"/>
</dbReference>
<comment type="similarity">
    <text evidence="2">Belongs to the fatty acid desaturase type 1 family.</text>
</comment>
<proteinExistence type="inferred from homology"/>
<dbReference type="SMART" id="SM01117">
    <property type="entry name" value="Cyt-b5"/>
    <property type="match status" value="1"/>
</dbReference>
<feature type="transmembrane region" description="Helical" evidence="9">
    <location>
        <begin position="118"/>
        <end position="139"/>
    </location>
</feature>
<dbReference type="Proteomes" id="UP001519460">
    <property type="component" value="Unassembled WGS sequence"/>
</dbReference>
<name>A0ABD0M3Q7_9CAEN</name>
<dbReference type="InterPro" id="IPR001199">
    <property type="entry name" value="Cyt_B5-like_heme/steroid-bd"/>
</dbReference>
<evidence type="ECO:0000256" key="6">
    <source>
        <dbReference type="ARBA" id="ARBA00023098"/>
    </source>
</evidence>
<dbReference type="AlphaFoldDB" id="A0ABD0M3Q7"/>
<keyword evidence="7 9" id="KW-0472">Membrane</keyword>
<dbReference type="PROSITE" id="PS50255">
    <property type="entry name" value="CYTOCHROME_B5_2"/>
    <property type="match status" value="1"/>
</dbReference>
<dbReference type="GO" id="GO:0016020">
    <property type="term" value="C:membrane"/>
    <property type="evidence" value="ECO:0007669"/>
    <property type="project" value="UniProtKB-SubCell"/>
</dbReference>
<feature type="domain" description="Cytochrome b5 heme-binding" evidence="10">
    <location>
        <begin position="12"/>
        <end position="89"/>
    </location>
</feature>
<reference evidence="11 12" key="1">
    <citation type="journal article" date="2023" name="Sci. Data">
        <title>Genome assembly of the Korean intertidal mud-creeper Batillaria attramentaria.</title>
        <authorList>
            <person name="Patra A.K."/>
            <person name="Ho P.T."/>
            <person name="Jun S."/>
            <person name="Lee S.J."/>
            <person name="Kim Y."/>
            <person name="Won Y.J."/>
        </authorList>
    </citation>
    <scope>NUCLEOTIDE SEQUENCE [LARGE SCALE GENOMIC DNA]</scope>
    <source>
        <strain evidence="11">Wonlab-2016</strain>
    </source>
</reference>
<dbReference type="GO" id="GO:0006629">
    <property type="term" value="P:lipid metabolic process"/>
    <property type="evidence" value="ECO:0007669"/>
    <property type="project" value="UniProtKB-KW"/>
</dbReference>
<evidence type="ECO:0000256" key="8">
    <source>
        <dbReference type="SAM" id="MobiDB-lite"/>
    </source>
</evidence>
<keyword evidence="6" id="KW-0443">Lipid metabolism</keyword>
<evidence type="ECO:0000259" key="10">
    <source>
        <dbReference type="PROSITE" id="PS50255"/>
    </source>
</evidence>
<dbReference type="InterPro" id="IPR012171">
    <property type="entry name" value="Fatty_acid_desaturase"/>
</dbReference>
<dbReference type="PIRSF" id="PIRSF015921">
    <property type="entry name" value="FA_sphinglp_des"/>
    <property type="match status" value="1"/>
</dbReference>
<dbReference type="InterPro" id="IPR005804">
    <property type="entry name" value="FA_desaturase_dom"/>
</dbReference>
<evidence type="ECO:0000313" key="11">
    <source>
        <dbReference type="EMBL" id="KAK7506272.1"/>
    </source>
</evidence>
<feature type="transmembrane region" description="Helical" evidence="9">
    <location>
        <begin position="251"/>
        <end position="268"/>
    </location>
</feature>
<dbReference type="SUPFAM" id="SSF55856">
    <property type="entry name" value="Cytochrome b5-like heme/steroid binding domain"/>
    <property type="match status" value="1"/>
</dbReference>
<evidence type="ECO:0000256" key="1">
    <source>
        <dbReference type="ARBA" id="ARBA00004141"/>
    </source>
</evidence>
<dbReference type="Gene3D" id="3.10.120.10">
    <property type="entry name" value="Cytochrome b5-like heme/steroid binding domain"/>
    <property type="match status" value="1"/>
</dbReference>
<feature type="transmembrane region" description="Helical" evidence="9">
    <location>
        <begin position="283"/>
        <end position="310"/>
    </location>
</feature>
<keyword evidence="3 9" id="KW-0812">Transmembrane</keyword>
<dbReference type="CDD" id="cd03506">
    <property type="entry name" value="Delta6-FADS-like"/>
    <property type="match status" value="1"/>
</dbReference>
<keyword evidence="4 9" id="KW-1133">Transmembrane helix</keyword>
<dbReference type="InterPro" id="IPR036400">
    <property type="entry name" value="Cyt_B5-like_heme/steroid_sf"/>
</dbReference>
<evidence type="ECO:0000256" key="7">
    <source>
        <dbReference type="ARBA" id="ARBA00023136"/>
    </source>
</evidence>
<evidence type="ECO:0000313" key="12">
    <source>
        <dbReference type="Proteomes" id="UP001519460"/>
    </source>
</evidence>
<gene>
    <name evidence="11" type="ORF">BaRGS_00002384</name>
</gene>
<dbReference type="PRINTS" id="PR00363">
    <property type="entry name" value="CYTOCHROMEB5"/>
</dbReference>
<comment type="caution">
    <text evidence="11">The sequence shown here is derived from an EMBL/GenBank/DDBJ whole genome shotgun (WGS) entry which is preliminary data.</text>
</comment>
<feature type="region of interest" description="Disordered" evidence="8">
    <location>
        <begin position="1"/>
        <end position="22"/>
    </location>
</feature>
<evidence type="ECO:0000256" key="3">
    <source>
        <dbReference type="ARBA" id="ARBA00022692"/>
    </source>
</evidence>
<evidence type="ECO:0000256" key="5">
    <source>
        <dbReference type="ARBA" id="ARBA00023002"/>
    </source>
</evidence>